<dbReference type="InterPro" id="IPR006059">
    <property type="entry name" value="SBP"/>
</dbReference>
<keyword evidence="2" id="KW-0813">Transport</keyword>
<evidence type="ECO:0000313" key="7">
    <source>
        <dbReference type="Proteomes" id="UP001519289"/>
    </source>
</evidence>
<comment type="similarity">
    <text evidence="1">Belongs to the bacterial solute-binding protein 1 family.</text>
</comment>
<feature type="signal peptide" evidence="5">
    <location>
        <begin position="1"/>
        <end position="24"/>
    </location>
</feature>
<feature type="region of interest" description="Disordered" evidence="4">
    <location>
        <begin position="22"/>
        <end position="50"/>
    </location>
</feature>
<organism evidence="6 7">
    <name type="scientific">Symbiobacterium terraclitae</name>
    <dbReference type="NCBI Taxonomy" id="557451"/>
    <lineage>
        <taxon>Bacteria</taxon>
        <taxon>Bacillati</taxon>
        <taxon>Bacillota</taxon>
        <taxon>Clostridia</taxon>
        <taxon>Eubacteriales</taxon>
        <taxon>Symbiobacteriaceae</taxon>
        <taxon>Symbiobacterium</taxon>
    </lineage>
</organism>
<keyword evidence="3 5" id="KW-0732">Signal</keyword>
<proteinExistence type="inferred from homology"/>
<evidence type="ECO:0000313" key="6">
    <source>
        <dbReference type="EMBL" id="MBP2018532.1"/>
    </source>
</evidence>
<gene>
    <name evidence="6" type="ORF">J2Z79_001947</name>
</gene>
<evidence type="ECO:0000256" key="5">
    <source>
        <dbReference type="SAM" id="SignalP"/>
    </source>
</evidence>
<dbReference type="Pfam" id="PF01547">
    <property type="entry name" value="SBP_bac_1"/>
    <property type="match status" value="1"/>
</dbReference>
<sequence length="440" mass="48216">MRRYRLLAAILVALGLLLSACSRPSDPTPAQTPTTSTEPPASTPSNQPPTTVTVWSWRVQDEDLWEKVQEMLDANNENIKIDFRGIKSTEFDSVLKTAMAGNDGPDIFTARGGAGTRSYAEAGQIEPLDSLDLSGFDQGILDQASYEGKVYAVPFAVQTLTFFYNKQIFDENGLQEPKTWDELIQIMETLKSRGITPIAIGGKDGYAVNLMVDVIGATWLGDQWAQDVIEGKTDFTDPKFVDVLAKVDSLTKYAQEGFVGTAQRDARTLFATGQTAMIIDGIWAVNTYYLNTDPNLQLGSFLAPPAKAGDPVRIYPYVDGGYAVNAQSKVKEAAMRVVAYTATDEFAQLYADLFAEIPGNRNVKFDEEKHPMLAKAVQQKNELGLRVLFRIRSPFDSGTPDISTSLGANLQGMFAGMLTPEQAARAVQADLASWYPAFKK</sequence>
<comment type="caution">
    <text evidence="6">The sequence shown here is derived from an EMBL/GenBank/DDBJ whole genome shotgun (WGS) entry which is preliminary data.</text>
</comment>
<feature type="chain" id="PRO_5045481584" evidence="5">
    <location>
        <begin position="25"/>
        <end position="440"/>
    </location>
</feature>
<dbReference type="Gene3D" id="3.40.190.10">
    <property type="entry name" value="Periplasmic binding protein-like II"/>
    <property type="match status" value="2"/>
</dbReference>
<keyword evidence="7" id="KW-1185">Reference proteome</keyword>
<protein>
    <submittedName>
        <fullName evidence="6">ABC-type glycerol-3-phosphate transport system substrate-binding protein</fullName>
    </submittedName>
</protein>
<dbReference type="SUPFAM" id="SSF53850">
    <property type="entry name" value="Periplasmic binding protein-like II"/>
    <property type="match status" value="1"/>
</dbReference>
<evidence type="ECO:0000256" key="4">
    <source>
        <dbReference type="SAM" id="MobiDB-lite"/>
    </source>
</evidence>
<dbReference type="Proteomes" id="UP001519289">
    <property type="component" value="Unassembled WGS sequence"/>
</dbReference>
<dbReference type="PANTHER" id="PTHR30061">
    <property type="entry name" value="MALTOSE-BINDING PERIPLASMIC PROTEIN"/>
    <property type="match status" value="1"/>
</dbReference>
<dbReference type="PANTHER" id="PTHR30061:SF50">
    <property type="entry name" value="MALTOSE_MALTODEXTRIN-BINDING PERIPLASMIC PROTEIN"/>
    <property type="match status" value="1"/>
</dbReference>
<dbReference type="PROSITE" id="PS51257">
    <property type="entry name" value="PROKAR_LIPOPROTEIN"/>
    <property type="match status" value="1"/>
</dbReference>
<feature type="compositionally biased region" description="Low complexity" evidence="4">
    <location>
        <begin position="22"/>
        <end position="45"/>
    </location>
</feature>
<accession>A0ABS4JSM9</accession>
<dbReference type="EMBL" id="JAGGLG010000014">
    <property type="protein sequence ID" value="MBP2018532.1"/>
    <property type="molecule type" value="Genomic_DNA"/>
</dbReference>
<reference evidence="6 7" key="1">
    <citation type="submission" date="2021-03" db="EMBL/GenBank/DDBJ databases">
        <title>Genomic Encyclopedia of Type Strains, Phase IV (KMG-IV): sequencing the most valuable type-strain genomes for metagenomic binning, comparative biology and taxonomic classification.</title>
        <authorList>
            <person name="Goeker M."/>
        </authorList>
    </citation>
    <scope>NUCLEOTIDE SEQUENCE [LARGE SCALE GENOMIC DNA]</scope>
    <source>
        <strain evidence="6 7">DSM 27138</strain>
    </source>
</reference>
<evidence type="ECO:0000256" key="2">
    <source>
        <dbReference type="ARBA" id="ARBA00022448"/>
    </source>
</evidence>
<evidence type="ECO:0000256" key="3">
    <source>
        <dbReference type="ARBA" id="ARBA00022729"/>
    </source>
</evidence>
<evidence type="ECO:0000256" key="1">
    <source>
        <dbReference type="ARBA" id="ARBA00008520"/>
    </source>
</evidence>
<dbReference type="RefSeq" id="WP_209466661.1">
    <property type="nucleotide sequence ID" value="NZ_JAGGLG010000014.1"/>
</dbReference>
<name>A0ABS4JSM9_9FIRM</name>